<gene>
    <name evidence="2" type="ORF">N7494_012150</name>
</gene>
<feature type="compositionally biased region" description="Polar residues" evidence="1">
    <location>
        <begin position="295"/>
        <end position="320"/>
    </location>
</feature>
<reference evidence="2 3" key="1">
    <citation type="journal article" date="2023" name="IMA Fungus">
        <title>Comparative genomic study of the Penicillium genus elucidates a diverse pangenome and 15 lateral gene transfer events.</title>
        <authorList>
            <person name="Petersen C."/>
            <person name="Sorensen T."/>
            <person name="Nielsen M.R."/>
            <person name="Sondergaard T.E."/>
            <person name="Sorensen J.L."/>
            <person name="Fitzpatrick D.A."/>
            <person name="Frisvad J.C."/>
            <person name="Nielsen K.L."/>
        </authorList>
    </citation>
    <scope>NUCLEOTIDE SEQUENCE [LARGE SCALE GENOMIC DNA]</scope>
    <source>
        <strain evidence="2 3">IBT 35679</strain>
    </source>
</reference>
<feature type="compositionally biased region" description="Low complexity" evidence="1">
    <location>
        <begin position="209"/>
        <end position="221"/>
    </location>
</feature>
<feature type="compositionally biased region" description="Polar residues" evidence="1">
    <location>
        <begin position="222"/>
        <end position="254"/>
    </location>
</feature>
<evidence type="ECO:0000313" key="2">
    <source>
        <dbReference type="EMBL" id="KAJ5525500.1"/>
    </source>
</evidence>
<evidence type="ECO:0000313" key="3">
    <source>
        <dbReference type="Proteomes" id="UP001220324"/>
    </source>
</evidence>
<feature type="compositionally biased region" description="Polar residues" evidence="1">
    <location>
        <begin position="174"/>
        <end position="184"/>
    </location>
</feature>
<dbReference type="GO" id="GO:0007131">
    <property type="term" value="P:reciprocal meiotic recombination"/>
    <property type="evidence" value="ECO:0007669"/>
    <property type="project" value="InterPro"/>
</dbReference>
<dbReference type="EMBL" id="JAQIZZ010000008">
    <property type="protein sequence ID" value="KAJ5525500.1"/>
    <property type="molecule type" value="Genomic_DNA"/>
</dbReference>
<dbReference type="Pfam" id="PF03525">
    <property type="entry name" value="Meiotic_rec114"/>
    <property type="match status" value="1"/>
</dbReference>
<organism evidence="2 3">
    <name type="scientific">Penicillium frequentans</name>
    <dbReference type="NCBI Taxonomy" id="3151616"/>
    <lineage>
        <taxon>Eukaryota</taxon>
        <taxon>Fungi</taxon>
        <taxon>Dikarya</taxon>
        <taxon>Ascomycota</taxon>
        <taxon>Pezizomycotina</taxon>
        <taxon>Eurotiomycetes</taxon>
        <taxon>Eurotiomycetidae</taxon>
        <taxon>Eurotiales</taxon>
        <taxon>Aspergillaceae</taxon>
        <taxon>Penicillium</taxon>
    </lineage>
</organism>
<dbReference type="Proteomes" id="UP001220324">
    <property type="component" value="Unassembled WGS sequence"/>
</dbReference>
<dbReference type="InterPro" id="IPR004354">
    <property type="entry name" value="Meiotic_Rec114"/>
</dbReference>
<dbReference type="AlphaFoldDB" id="A0AAD6GBG5"/>
<feature type="region of interest" description="Disordered" evidence="1">
    <location>
        <begin position="209"/>
        <end position="320"/>
    </location>
</feature>
<keyword evidence="3" id="KW-1185">Reference proteome</keyword>
<sequence length="692" mass="75784">MLKNIHSMPSQIASQVTRLPLTKFSHTTTTINHSVPLSWTHVNGESDLVCILEQIPGEHSVPPRLILRVARNDGILEQIDLAHFVRMSAAQSQNDQNALQKKPLFAVVVKSPCLAVKYPQSSMHIRRFQIKFSRNTDYFAALALLSGINCPLVEGSTSMLQPRRPPSSASWSSFQVPTSASKEASTTVTSDIDTTIPFFPMPGCIPSGMTTPYPPSSSSSTIYNLNGQTAPSIQNPFESTTTLQAKQQAPSLYSRQKGCEPRKNRPTTAPAYHGDQLDQMLPPKRDLPFLKPSQKRSQGGDTATSLHSQSGSTSQPLIETSNDEQLLPLAAHETMSMPRGFQIPDSRSQSQSQSQSLVPAQPLLDIDQMEPLPSQPQASQPDSNFNLDPVSKQARNGPEHESVASAECGLGGVGNSNSIAQRNLTQSGTISEDQLSAYLGAPTPERITFLENWMCELIEDDGFMALCQDVEVTWRRLAPQRSILIIALAHTQGTFETRFNVLLRQIRSKALVKIIYDSEEAYTTIKQTQAPTTILIADEALTLPEYPMLRVWKRVQSFMIRGGTCIIMGDFASKVEYTRVRPFFAGAEVPWNAGRRYQQGLSINEQGAGQAVASKITPYISSKVCLTIENAGLDETWYTVEQQHPNESIEPEESPVAVAVIAGAGRLGYVGGVAVSAECWRTIVLAMCGIEA</sequence>
<comment type="caution">
    <text evidence="2">The sequence shown here is derived from an EMBL/GenBank/DDBJ whole genome shotgun (WGS) entry which is preliminary data.</text>
</comment>
<protein>
    <submittedName>
        <fullName evidence="2">Uncharacterized protein</fullName>
    </submittedName>
</protein>
<name>A0AAD6GBG5_9EURO</name>
<feature type="compositionally biased region" description="Polar residues" evidence="1">
    <location>
        <begin position="375"/>
        <end position="386"/>
    </location>
</feature>
<proteinExistence type="predicted"/>
<evidence type="ECO:0000256" key="1">
    <source>
        <dbReference type="SAM" id="MobiDB-lite"/>
    </source>
</evidence>
<feature type="region of interest" description="Disordered" evidence="1">
    <location>
        <begin position="370"/>
        <end position="409"/>
    </location>
</feature>
<feature type="region of interest" description="Disordered" evidence="1">
    <location>
        <begin position="156"/>
        <end position="189"/>
    </location>
</feature>
<accession>A0AAD6GBG5</accession>